<comment type="subcellular location">
    <subcellularLocation>
        <location evidence="13">Cytoplasm</location>
    </subcellularLocation>
</comment>
<accession>A0A369M7Q4</accession>
<evidence type="ECO:0000256" key="6">
    <source>
        <dbReference type="ARBA" id="ARBA00022763"/>
    </source>
</evidence>
<dbReference type="EC" id="3.1.21.10" evidence="13 14"/>
<evidence type="ECO:0000313" key="15">
    <source>
        <dbReference type="EMBL" id="RDB66506.1"/>
    </source>
</evidence>
<feature type="active site" evidence="13">
    <location>
        <position position="145"/>
    </location>
</feature>
<protein>
    <recommendedName>
        <fullName evidence="13 14">Crossover junction endodeoxyribonuclease RuvC</fullName>
        <ecNumber evidence="13 14">3.1.21.10</ecNumber>
    </recommendedName>
    <alternativeName>
        <fullName evidence="13">Holliday junction nuclease RuvC</fullName>
    </alternativeName>
    <alternativeName>
        <fullName evidence="13">Holliday junction resolvase RuvC</fullName>
    </alternativeName>
</protein>
<feature type="binding site" evidence="13">
    <location>
        <position position="145"/>
    </location>
    <ligand>
        <name>Mg(2+)</name>
        <dbReference type="ChEBI" id="CHEBI:18420"/>
        <label>1</label>
    </ligand>
</feature>
<gene>
    <name evidence="13" type="primary">ruvC</name>
    <name evidence="15" type="ORF">C1877_04830</name>
</gene>
<evidence type="ECO:0000256" key="14">
    <source>
        <dbReference type="NCBIfam" id="TIGR00228"/>
    </source>
</evidence>
<dbReference type="GO" id="GO:0003677">
    <property type="term" value="F:DNA binding"/>
    <property type="evidence" value="ECO:0007669"/>
    <property type="project" value="UniProtKB-KW"/>
</dbReference>
<keyword evidence="9 13" id="KW-0238">DNA-binding</keyword>
<dbReference type="InterPro" id="IPR002176">
    <property type="entry name" value="X-over_junc_endoDNase_RuvC"/>
</dbReference>
<dbReference type="CDD" id="cd16962">
    <property type="entry name" value="RuvC"/>
    <property type="match status" value="1"/>
</dbReference>
<comment type="function">
    <text evidence="13">The RuvA-RuvB-RuvC complex processes Holliday junction (HJ) DNA during genetic recombination and DNA repair. Endonuclease that resolves HJ intermediates. Cleaves cruciform DNA by making single-stranded nicks across the HJ at symmetrical positions within the homologous arms, yielding a 5'-phosphate and a 3'-hydroxyl group; requires a central core of homology in the junction. The consensus cleavage sequence is 5'-(A/T)TT(C/G)-3'. Cleavage occurs on the 3'-side of the TT dinucleotide at the point of strand exchange. HJ branch migration catalyzed by RuvA-RuvB allows RuvC to scan DNA until it finds its consensus sequence, where it cleaves and resolves the cruciform DNA.</text>
</comment>
<dbReference type="Gene3D" id="3.30.420.10">
    <property type="entry name" value="Ribonuclease H-like superfamily/Ribonuclease H"/>
    <property type="match status" value="1"/>
</dbReference>
<keyword evidence="8 13" id="KW-0460">Magnesium</keyword>
<dbReference type="GO" id="GO:0008821">
    <property type="term" value="F:crossover junction DNA endonuclease activity"/>
    <property type="evidence" value="ECO:0007669"/>
    <property type="project" value="UniProtKB-UniRule"/>
</dbReference>
<dbReference type="OrthoDB" id="9805499at2"/>
<dbReference type="GO" id="GO:0006281">
    <property type="term" value="P:DNA repair"/>
    <property type="evidence" value="ECO:0007669"/>
    <property type="project" value="UniProtKB-UniRule"/>
</dbReference>
<dbReference type="HAMAP" id="MF_00034">
    <property type="entry name" value="RuvC"/>
    <property type="match status" value="1"/>
</dbReference>
<evidence type="ECO:0000256" key="8">
    <source>
        <dbReference type="ARBA" id="ARBA00022842"/>
    </source>
</evidence>
<organism evidence="15 16">
    <name type="scientific">Gordonibacter pamelaeae</name>
    <dbReference type="NCBI Taxonomy" id="471189"/>
    <lineage>
        <taxon>Bacteria</taxon>
        <taxon>Bacillati</taxon>
        <taxon>Actinomycetota</taxon>
        <taxon>Coriobacteriia</taxon>
        <taxon>Eggerthellales</taxon>
        <taxon>Eggerthellaceae</taxon>
        <taxon>Gordonibacter</taxon>
    </lineage>
</organism>
<dbReference type="GeneID" id="97354804"/>
<dbReference type="SUPFAM" id="SSF53098">
    <property type="entry name" value="Ribonuclease H-like"/>
    <property type="match status" value="1"/>
</dbReference>
<sequence>MARTERTILGIDPGLANTGWGVVAQSGPRLACVAYGCISTPAQAPLARRLGKIHEQMAAVIRRFAPTCVGIETVWFGANAQSAFATGQARGAALVACAEGDLPVGEFSPSQIKLAVVGAGSADKEQVQYMVRQLLALEAVPSPDHAADALAAAICYTTHEGFAAATAAAASGGGAR</sequence>
<dbReference type="NCBIfam" id="TIGR00228">
    <property type="entry name" value="ruvC"/>
    <property type="match status" value="1"/>
</dbReference>
<evidence type="ECO:0000256" key="11">
    <source>
        <dbReference type="ARBA" id="ARBA00023204"/>
    </source>
</evidence>
<evidence type="ECO:0000256" key="10">
    <source>
        <dbReference type="ARBA" id="ARBA00023172"/>
    </source>
</evidence>
<keyword evidence="7 13" id="KW-0378">Hydrolase</keyword>
<comment type="catalytic activity">
    <reaction evidence="12 13">
        <text>Endonucleolytic cleavage at a junction such as a reciprocal single-stranded crossover between two homologous DNA duplexes (Holliday junction).</text>
        <dbReference type="EC" id="3.1.21.10"/>
    </reaction>
</comment>
<keyword evidence="2 13" id="KW-0963">Cytoplasm</keyword>
<dbReference type="FunFam" id="3.30.420.10:FF:000002">
    <property type="entry name" value="Crossover junction endodeoxyribonuclease RuvC"/>
    <property type="match status" value="1"/>
</dbReference>
<dbReference type="Pfam" id="PF02075">
    <property type="entry name" value="RuvC"/>
    <property type="match status" value="1"/>
</dbReference>
<dbReference type="EMBL" id="PPTS01000002">
    <property type="protein sequence ID" value="RDB66506.1"/>
    <property type="molecule type" value="Genomic_DNA"/>
</dbReference>
<evidence type="ECO:0000256" key="13">
    <source>
        <dbReference type="HAMAP-Rule" id="MF_00034"/>
    </source>
</evidence>
<reference evidence="15 16" key="1">
    <citation type="journal article" date="2018" name="Elife">
        <title>Discovery and characterization of a prevalent human gut bacterial enzyme sufficient for the inactivation of a family of plant toxins.</title>
        <authorList>
            <person name="Koppel N."/>
            <person name="Bisanz J.E."/>
            <person name="Pandelia M.E."/>
            <person name="Turnbaugh P.J."/>
            <person name="Balskus E.P."/>
        </authorList>
    </citation>
    <scope>NUCLEOTIDE SEQUENCE [LARGE SCALE GENOMIC DNA]</scope>
    <source>
        <strain evidence="15 16">3C</strain>
    </source>
</reference>
<keyword evidence="16" id="KW-1185">Reference proteome</keyword>
<keyword evidence="4 13" id="KW-0479">Metal-binding</keyword>
<dbReference type="GO" id="GO:0000287">
    <property type="term" value="F:magnesium ion binding"/>
    <property type="evidence" value="ECO:0007669"/>
    <property type="project" value="UniProtKB-UniRule"/>
</dbReference>
<feature type="binding site" evidence="13">
    <location>
        <position position="72"/>
    </location>
    <ligand>
        <name>Mg(2+)</name>
        <dbReference type="ChEBI" id="CHEBI:18420"/>
        <label>2</label>
    </ligand>
</feature>
<keyword evidence="6 13" id="KW-0227">DNA damage</keyword>
<evidence type="ECO:0000256" key="4">
    <source>
        <dbReference type="ARBA" id="ARBA00022723"/>
    </source>
</evidence>
<evidence type="ECO:0000256" key="7">
    <source>
        <dbReference type="ARBA" id="ARBA00022801"/>
    </source>
</evidence>
<proteinExistence type="inferred from homology"/>
<dbReference type="GO" id="GO:0048476">
    <property type="term" value="C:Holliday junction resolvase complex"/>
    <property type="evidence" value="ECO:0007669"/>
    <property type="project" value="UniProtKB-UniRule"/>
</dbReference>
<comment type="cofactor">
    <cofactor evidence="13">
        <name>Mg(2+)</name>
        <dbReference type="ChEBI" id="CHEBI:18420"/>
    </cofactor>
    <text evidence="13">Binds 2 Mg(2+) ion per subunit.</text>
</comment>
<name>A0A369M7Q4_9ACTN</name>
<feature type="active site" evidence="13">
    <location>
        <position position="12"/>
    </location>
</feature>
<dbReference type="PANTHER" id="PTHR30194">
    <property type="entry name" value="CROSSOVER JUNCTION ENDODEOXYRIBONUCLEASE RUVC"/>
    <property type="match status" value="1"/>
</dbReference>
<evidence type="ECO:0000256" key="2">
    <source>
        <dbReference type="ARBA" id="ARBA00022490"/>
    </source>
</evidence>
<dbReference type="RefSeq" id="WP_114568523.1">
    <property type="nucleotide sequence ID" value="NZ_CABMMS010000002.1"/>
</dbReference>
<dbReference type="PRINTS" id="PR00696">
    <property type="entry name" value="RSOLVASERUVC"/>
</dbReference>
<dbReference type="AlphaFoldDB" id="A0A369M7Q4"/>
<dbReference type="Proteomes" id="UP000254000">
    <property type="component" value="Unassembled WGS sequence"/>
</dbReference>
<comment type="caution">
    <text evidence="15">The sequence shown here is derived from an EMBL/GenBank/DDBJ whole genome shotgun (WGS) entry which is preliminary data.</text>
</comment>
<dbReference type="InterPro" id="IPR012337">
    <property type="entry name" value="RNaseH-like_sf"/>
</dbReference>
<dbReference type="PANTHER" id="PTHR30194:SF3">
    <property type="entry name" value="CROSSOVER JUNCTION ENDODEOXYRIBONUCLEASE RUVC"/>
    <property type="match status" value="1"/>
</dbReference>
<keyword evidence="10 13" id="KW-0233">DNA recombination</keyword>
<dbReference type="GO" id="GO:0005737">
    <property type="term" value="C:cytoplasm"/>
    <property type="evidence" value="ECO:0007669"/>
    <property type="project" value="UniProtKB-SubCell"/>
</dbReference>
<keyword evidence="5 13" id="KW-0255">Endonuclease</keyword>
<evidence type="ECO:0000256" key="5">
    <source>
        <dbReference type="ARBA" id="ARBA00022759"/>
    </source>
</evidence>
<evidence type="ECO:0000256" key="12">
    <source>
        <dbReference type="ARBA" id="ARBA00029354"/>
    </source>
</evidence>
<dbReference type="GO" id="GO:0006310">
    <property type="term" value="P:DNA recombination"/>
    <property type="evidence" value="ECO:0007669"/>
    <property type="project" value="UniProtKB-UniRule"/>
</dbReference>
<dbReference type="NCBIfam" id="NF000711">
    <property type="entry name" value="PRK00039.2-1"/>
    <property type="match status" value="1"/>
</dbReference>
<evidence type="ECO:0000256" key="3">
    <source>
        <dbReference type="ARBA" id="ARBA00022722"/>
    </source>
</evidence>
<feature type="binding site" evidence="13">
    <location>
        <position position="12"/>
    </location>
    <ligand>
        <name>Mg(2+)</name>
        <dbReference type="ChEBI" id="CHEBI:18420"/>
        <label>1</label>
    </ligand>
</feature>
<evidence type="ECO:0000313" key="16">
    <source>
        <dbReference type="Proteomes" id="UP000254000"/>
    </source>
</evidence>
<comment type="similarity">
    <text evidence="1 13">Belongs to the RuvC family.</text>
</comment>
<evidence type="ECO:0000256" key="9">
    <source>
        <dbReference type="ARBA" id="ARBA00023125"/>
    </source>
</evidence>
<feature type="active site" evidence="13">
    <location>
        <position position="72"/>
    </location>
</feature>
<dbReference type="InterPro" id="IPR036397">
    <property type="entry name" value="RNaseH_sf"/>
</dbReference>
<comment type="subunit">
    <text evidence="13">Homodimer which binds Holliday junction (HJ) DNA. The HJ becomes 2-fold symmetrical on binding to RuvC with unstacked arms; it has a different conformation from HJ DNA in complex with RuvA. In the full resolvosome a probable DNA-RuvA(4)-RuvB(12)-RuvC(2) complex forms which resolves the HJ.</text>
</comment>
<keyword evidence="3 13" id="KW-0540">Nuclease</keyword>
<keyword evidence="11 13" id="KW-0234">DNA repair</keyword>
<evidence type="ECO:0000256" key="1">
    <source>
        <dbReference type="ARBA" id="ARBA00009518"/>
    </source>
</evidence>